<name>A0A9P0K7S2_ACAOB</name>
<dbReference type="SMART" id="SM00595">
    <property type="entry name" value="MADF"/>
    <property type="match status" value="1"/>
</dbReference>
<dbReference type="InterPro" id="IPR039353">
    <property type="entry name" value="TF_Adf1"/>
</dbReference>
<dbReference type="Proteomes" id="UP001152888">
    <property type="component" value="Unassembled WGS sequence"/>
</dbReference>
<dbReference type="PANTHER" id="PTHR12243">
    <property type="entry name" value="MADF DOMAIN TRANSCRIPTION FACTOR"/>
    <property type="match status" value="1"/>
</dbReference>
<feature type="domain" description="MADF" evidence="4">
    <location>
        <begin position="13"/>
        <end position="103"/>
    </location>
</feature>
<dbReference type="AlphaFoldDB" id="A0A9P0K7S2"/>
<dbReference type="GO" id="GO:0006357">
    <property type="term" value="P:regulation of transcription by RNA polymerase II"/>
    <property type="evidence" value="ECO:0007669"/>
    <property type="project" value="TreeGrafter"/>
</dbReference>
<organism evidence="6 7">
    <name type="scientific">Acanthoscelides obtectus</name>
    <name type="common">Bean weevil</name>
    <name type="synonym">Bruchus obtectus</name>
    <dbReference type="NCBI Taxonomy" id="200917"/>
    <lineage>
        <taxon>Eukaryota</taxon>
        <taxon>Metazoa</taxon>
        <taxon>Ecdysozoa</taxon>
        <taxon>Arthropoda</taxon>
        <taxon>Hexapoda</taxon>
        <taxon>Insecta</taxon>
        <taxon>Pterygota</taxon>
        <taxon>Neoptera</taxon>
        <taxon>Endopterygota</taxon>
        <taxon>Coleoptera</taxon>
        <taxon>Polyphaga</taxon>
        <taxon>Cucujiformia</taxon>
        <taxon>Chrysomeloidea</taxon>
        <taxon>Chrysomelidae</taxon>
        <taxon>Bruchinae</taxon>
        <taxon>Bruchini</taxon>
        <taxon>Acanthoscelides</taxon>
    </lineage>
</organism>
<evidence type="ECO:0008006" key="8">
    <source>
        <dbReference type="Google" id="ProtNLM"/>
    </source>
</evidence>
<comment type="caution">
    <text evidence="6">The sequence shown here is derived from an EMBL/GenBank/DDBJ whole genome shotgun (WGS) entry which is preliminary data.</text>
</comment>
<sequence length="325" mass="36975">MSRKRELASADEILIRTVEQYPCLYDHEHKDFKDFQIRENCWNDIASALGKRPDECKSRWKNIRDNFLKHKRKQKIGTGSAASAKPPKWALFEYLKFLDNVKSERQTISNVNEAATGIEENIDRELSEEEVDTSLDVDNALVDDDLSSPPPSDYPRQEKKLRQNAIDKSRSSTPDSYAGSSSSKRSQRKNLFLENVEERSKQRMQMLSALTQKPEDDEIDLFFKSIAMTVKKLPPHQIAKAKLGILTLVTELQASPELHTNEPTRTCTSRSQQNLLAPLTSVSTVSSTPSSQENVVLTPLTSVSVYNSSDMQYSLENIRYGWTNQ</sequence>
<keyword evidence="1" id="KW-0539">Nucleus</keyword>
<dbReference type="Pfam" id="PF10545">
    <property type="entry name" value="MADF_DNA_bdg"/>
    <property type="match status" value="1"/>
</dbReference>
<protein>
    <recommendedName>
        <fullName evidence="8">Transcription factor Adf-1</fullName>
    </recommendedName>
</protein>
<accession>A0A9P0K7S2</accession>
<dbReference type="CDD" id="cd00167">
    <property type="entry name" value="SANT"/>
    <property type="match status" value="1"/>
</dbReference>
<dbReference type="GO" id="GO:0005667">
    <property type="term" value="C:transcription regulator complex"/>
    <property type="evidence" value="ECO:0007669"/>
    <property type="project" value="TreeGrafter"/>
</dbReference>
<feature type="domain" description="BESS" evidence="5">
    <location>
        <begin position="216"/>
        <end position="255"/>
    </location>
</feature>
<dbReference type="InterPro" id="IPR006578">
    <property type="entry name" value="MADF-dom"/>
</dbReference>
<feature type="region of interest" description="Disordered" evidence="2">
    <location>
        <begin position="139"/>
        <end position="191"/>
    </location>
</feature>
<dbReference type="PROSITE" id="PS50090">
    <property type="entry name" value="MYB_LIKE"/>
    <property type="match status" value="1"/>
</dbReference>
<dbReference type="PANTHER" id="PTHR12243:SF67">
    <property type="entry name" value="COREPRESSOR OF PANGOLIN, ISOFORM A-RELATED"/>
    <property type="match status" value="1"/>
</dbReference>
<proteinExistence type="predicted"/>
<dbReference type="GO" id="GO:0005634">
    <property type="term" value="C:nucleus"/>
    <property type="evidence" value="ECO:0007669"/>
    <property type="project" value="UniProtKB-SubCell"/>
</dbReference>
<reference evidence="6" key="1">
    <citation type="submission" date="2022-03" db="EMBL/GenBank/DDBJ databases">
        <authorList>
            <person name="Sayadi A."/>
        </authorList>
    </citation>
    <scope>NUCLEOTIDE SEQUENCE</scope>
</reference>
<evidence type="ECO:0000313" key="7">
    <source>
        <dbReference type="Proteomes" id="UP001152888"/>
    </source>
</evidence>
<dbReference type="InterPro" id="IPR001005">
    <property type="entry name" value="SANT/Myb"/>
</dbReference>
<gene>
    <name evidence="6" type="ORF">ACAOBT_LOCUS8220</name>
</gene>
<evidence type="ECO:0000256" key="2">
    <source>
        <dbReference type="SAM" id="MobiDB-lite"/>
    </source>
</evidence>
<comment type="subcellular location">
    <subcellularLocation>
        <location evidence="1">Nucleus</location>
    </subcellularLocation>
</comment>
<evidence type="ECO:0000256" key="1">
    <source>
        <dbReference type="PROSITE-ProRule" id="PRU00371"/>
    </source>
</evidence>
<dbReference type="Pfam" id="PF02944">
    <property type="entry name" value="BESS"/>
    <property type="match status" value="1"/>
</dbReference>
<dbReference type="Gene3D" id="1.10.10.60">
    <property type="entry name" value="Homeodomain-like"/>
    <property type="match status" value="1"/>
</dbReference>
<evidence type="ECO:0000313" key="6">
    <source>
        <dbReference type="EMBL" id="CAH1969091.1"/>
    </source>
</evidence>
<feature type="domain" description="Myb-like" evidence="3">
    <location>
        <begin position="1"/>
        <end position="64"/>
    </location>
</feature>
<feature type="compositionally biased region" description="Basic and acidic residues" evidence="2">
    <location>
        <begin position="155"/>
        <end position="170"/>
    </location>
</feature>
<evidence type="ECO:0000259" key="4">
    <source>
        <dbReference type="PROSITE" id="PS51029"/>
    </source>
</evidence>
<feature type="compositionally biased region" description="Polar residues" evidence="2">
    <location>
        <begin position="171"/>
        <end position="184"/>
    </location>
</feature>
<keyword evidence="7" id="KW-1185">Reference proteome</keyword>
<evidence type="ECO:0000259" key="3">
    <source>
        <dbReference type="PROSITE" id="PS50090"/>
    </source>
</evidence>
<evidence type="ECO:0000259" key="5">
    <source>
        <dbReference type="PROSITE" id="PS51031"/>
    </source>
</evidence>
<dbReference type="OrthoDB" id="5803771at2759"/>
<dbReference type="PROSITE" id="PS51029">
    <property type="entry name" value="MADF"/>
    <property type="match status" value="1"/>
</dbReference>
<dbReference type="InterPro" id="IPR004210">
    <property type="entry name" value="BESS_motif"/>
</dbReference>
<dbReference type="EMBL" id="CAKOFQ010006759">
    <property type="protein sequence ID" value="CAH1969091.1"/>
    <property type="molecule type" value="Genomic_DNA"/>
</dbReference>
<dbReference type="GO" id="GO:0003677">
    <property type="term" value="F:DNA binding"/>
    <property type="evidence" value="ECO:0007669"/>
    <property type="project" value="InterPro"/>
</dbReference>
<dbReference type="PROSITE" id="PS51031">
    <property type="entry name" value="BESS"/>
    <property type="match status" value="1"/>
</dbReference>